<dbReference type="EMBL" id="AKIJ01000001">
    <property type="protein sequence ID" value="KFG27329.1"/>
    <property type="molecule type" value="Genomic_DNA"/>
</dbReference>
<dbReference type="Proteomes" id="UP000054524">
    <property type="component" value="Unassembled WGS sequence"/>
</dbReference>
<feature type="region of interest" description="Disordered" evidence="1">
    <location>
        <begin position="1"/>
        <end position="50"/>
    </location>
</feature>
<dbReference type="RefSeq" id="XP_052905884.1">
    <property type="nucleotide sequence ID" value="XM_053048059.1"/>
</dbReference>
<dbReference type="GeneID" id="77675380"/>
<feature type="transmembrane region" description="Helical" evidence="2">
    <location>
        <begin position="343"/>
        <end position="363"/>
    </location>
</feature>
<feature type="compositionally biased region" description="Polar residues" evidence="1">
    <location>
        <begin position="26"/>
        <end position="48"/>
    </location>
</feature>
<accession>A0A086J5B1</accession>
<protein>
    <submittedName>
        <fullName evidence="3">Uncharacterized protein</fullName>
    </submittedName>
</protein>
<evidence type="ECO:0000256" key="1">
    <source>
        <dbReference type="SAM" id="MobiDB-lite"/>
    </source>
</evidence>
<sequence length="373" mass="41368">MSLIDKNESNIIAGPSNGSGIEARVENTQRPTEQQRGLNNDLPTTSAGANHWNMEVPSETEGMQAGTKEINFNNESVLTKTMNVLKDKAGEAYSTLNKLETVYVDKFAEKMRAVGLPITEETHDYTELRPMGGPVVEKNSQGINTVEGTMYTESKPEGFDWEKLRRDRENALNQISDLIGTKHLTAHMKTIHTSILCILTSLLLGVSFYSMTMGIRLISRHFKLSFSGSMHSMSLLIVTLVGILTALNCISVLVIAATDLWCRKTKPNMAASIGVLVYGMIAVVCGIFYPVSLNPYKISVDLYWIAASLLATVAFTIYIVLFRKTINIGMQNWVKTSMFKPRIVRIICFATLMVAFVALAYFIQKTNTNNVTV</sequence>
<dbReference type="HOGENOM" id="CLU_737877_0_0_1"/>
<keyword evidence="2" id="KW-1133">Transmembrane helix</keyword>
<feature type="transmembrane region" description="Helical" evidence="2">
    <location>
        <begin position="235"/>
        <end position="257"/>
    </location>
</feature>
<keyword evidence="4" id="KW-1185">Reference proteome</keyword>
<keyword evidence="2" id="KW-0812">Transmembrane</keyword>
<reference evidence="3 4" key="1">
    <citation type="journal article" date="2014" name="Genome Announc.">
        <title>Genome Sequence of the Microsporidian Species Nematocida sp1 Strain ERTm6 (ATCC PRA-372).</title>
        <authorList>
            <person name="Bakowski M.A."/>
            <person name="Priest M."/>
            <person name="Young S."/>
            <person name="Cuomo C.A."/>
            <person name="Troemel E.R."/>
        </authorList>
    </citation>
    <scope>NUCLEOTIDE SEQUENCE [LARGE SCALE GENOMIC DNA]</scope>
    <source>
        <strain evidence="3 4">ERTm6</strain>
    </source>
</reference>
<evidence type="ECO:0000256" key="2">
    <source>
        <dbReference type="SAM" id="Phobius"/>
    </source>
</evidence>
<evidence type="ECO:0000313" key="3">
    <source>
        <dbReference type="EMBL" id="KFG27329.1"/>
    </source>
</evidence>
<gene>
    <name evidence="3" type="ORF">NESG_00407</name>
</gene>
<keyword evidence="2" id="KW-0472">Membrane</keyword>
<dbReference type="AlphaFoldDB" id="A0A086J5B1"/>
<name>A0A086J5B1_NEMA1</name>
<feature type="transmembrane region" description="Helical" evidence="2">
    <location>
        <begin position="302"/>
        <end position="322"/>
    </location>
</feature>
<proteinExistence type="predicted"/>
<feature type="transmembrane region" description="Helical" evidence="2">
    <location>
        <begin position="269"/>
        <end position="290"/>
    </location>
</feature>
<feature type="transmembrane region" description="Helical" evidence="2">
    <location>
        <begin position="195"/>
        <end position="215"/>
    </location>
</feature>
<evidence type="ECO:0000313" key="4">
    <source>
        <dbReference type="Proteomes" id="UP000054524"/>
    </source>
</evidence>
<comment type="caution">
    <text evidence="3">The sequence shown here is derived from an EMBL/GenBank/DDBJ whole genome shotgun (WGS) entry which is preliminary data.</text>
</comment>
<organism evidence="3 4">
    <name type="scientific">Nematocida ausubeli (strain ATCC PRA-371 / ERTm2)</name>
    <name type="common">Nematode killer fungus</name>
    <dbReference type="NCBI Taxonomy" id="1913371"/>
    <lineage>
        <taxon>Eukaryota</taxon>
        <taxon>Fungi</taxon>
        <taxon>Fungi incertae sedis</taxon>
        <taxon>Microsporidia</taxon>
        <taxon>Nematocida</taxon>
    </lineage>
</organism>